<protein>
    <recommendedName>
        <fullName evidence="2">AAA+ ATPase domain-containing protein</fullName>
    </recommendedName>
</protein>
<dbReference type="InterPro" id="IPR027417">
    <property type="entry name" value="P-loop_NTPase"/>
</dbReference>
<dbReference type="Gene3D" id="3.40.50.300">
    <property type="entry name" value="P-loop containing nucleotide triphosphate hydrolases"/>
    <property type="match status" value="1"/>
</dbReference>
<gene>
    <name evidence="3" type="ORF">PRZ48_009680</name>
</gene>
<feature type="compositionally biased region" description="Basic residues" evidence="1">
    <location>
        <begin position="31"/>
        <end position="40"/>
    </location>
</feature>
<keyword evidence="4" id="KW-1185">Reference proteome</keyword>
<dbReference type="EMBL" id="JAXOVC010000007">
    <property type="protein sequence ID" value="KAK4499168.1"/>
    <property type="molecule type" value="Genomic_DNA"/>
</dbReference>
<evidence type="ECO:0000313" key="4">
    <source>
        <dbReference type="Proteomes" id="UP001305779"/>
    </source>
</evidence>
<dbReference type="InterPro" id="IPR003593">
    <property type="entry name" value="AAA+_ATPase"/>
</dbReference>
<dbReference type="InterPro" id="IPR054289">
    <property type="entry name" value="DUF7025"/>
</dbReference>
<organism evidence="3 4">
    <name type="scientific">Zasmidium cellare</name>
    <name type="common">Wine cellar mold</name>
    <name type="synonym">Racodium cellare</name>
    <dbReference type="NCBI Taxonomy" id="395010"/>
    <lineage>
        <taxon>Eukaryota</taxon>
        <taxon>Fungi</taxon>
        <taxon>Dikarya</taxon>
        <taxon>Ascomycota</taxon>
        <taxon>Pezizomycotina</taxon>
        <taxon>Dothideomycetes</taxon>
        <taxon>Dothideomycetidae</taxon>
        <taxon>Mycosphaerellales</taxon>
        <taxon>Mycosphaerellaceae</taxon>
        <taxon>Zasmidium</taxon>
    </lineage>
</organism>
<evidence type="ECO:0000256" key="1">
    <source>
        <dbReference type="SAM" id="MobiDB-lite"/>
    </source>
</evidence>
<dbReference type="Pfam" id="PF22942">
    <property type="entry name" value="DUF7025"/>
    <property type="match status" value="1"/>
</dbReference>
<dbReference type="InterPro" id="IPR003959">
    <property type="entry name" value="ATPase_AAA_core"/>
</dbReference>
<dbReference type="PANTHER" id="PTHR46411:SF3">
    <property type="entry name" value="AAA+ ATPASE DOMAIN-CONTAINING PROTEIN"/>
    <property type="match status" value="1"/>
</dbReference>
<dbReference type="Pfam" id="PF00004">
    <property type="entry name" value="AAA"/>
    <property type="match status" value="1"/>
</dbReference>
<evidence type="ECO:0000259" key="2">
    <source>
        <dbReference type="SMART" id="SM00382"/>
    </source>
</evidence>
<reference evidence="3 4" key="1">
    <citation type="journal article" date="2023" name="G3 (Bethesda)">
        <title>A chromosome-level genome assembly of Zasmidium syzygii isolated from banana leaves.</title>
        <authorList>
            <person name="van Westerhoven A.C."/>
            <person name="Mehrabi R."/>
            <person name="Talebi R."/>
            <person name="Steentjes M.B.F."/>
            <person name="Corcolon B."/>
            <person name="Chong P.A."/>
            <person name="Kema G.H.J."/>
            <person name="Seidl M.F."/>
        </authorList>
    </citation>
    <scope>NUCLEOTIDE SEQUENCE [LARGE SCALE GENOMIC DNA]</scope>
    <source>
        <strain evidence="3 4">P124</strain>
    </source>
</reference>
<comment type="caution">
    <text evidence="3">The sequence shown here is derived from an EMBL/GenBank/DDBJ whole genome shotgun (WGS) entry which is preliminary data.</text>
</comment>
<dbReference type="SMART" id="SM00382">
    <property type="entry name" value="AAA"/>
    <property type="match status" value="1"/>
</dbReference>
<feature type="compositionally biased region" description="Basic and acidic residues" evidence="1">
    <location>
        <begin position="49"/>
        <end position="66"/>
    </location>
</feature>
<feature type="region of interest" description="Disordered" evidence="1">
    <location>
        <begin position="1"/>
        <end position="67"/>
    </location>
</feature>
<dbReference type="Proteomes" id="UP001305779">
    <property type="component" value="Unassembled WGS sequence"/>
</dbReference>
<dbReference type="PANTHER" id="PTHR46411">
    <property type="entry name" value="FAMILY ATPASE, PUTATIVE-RELATED"/>
    <property type="match status" value="1"/>
</dbReference>
<accession>A0ABR0EDG7</accession>
<feature type="domain" description="AAA+ ATPase" evidence="2">
    <location>
        <begin position="421"/>
        <end position="566"/>
    </location>
</feature>
<proteinExistence type="predicted"/>
<feature type="compositionally biased region" description="Polar residues" evidence="1">
    <location>
        <begin position="13"/>
        <end position="27"/>
    </location>
</feature>
<dbReference type="CDD" id="cd19481">
    <property type="entry name" value="RecA-like_protease"/>
    <property type="match status" value="1"/>
</dbReference>
<sequence length="643" mass="72024">MSNGTEASKAEASENSLDSSVSILASTEKQKSKRNKHTGAAKRTSAHQDNQEPRSLEAPEASDVKGDAPAVKRLVTKLYRGPPDEDGIRNWVEEYPDDVVEEEYTNKSAIALRFKKDTDELREKPLTLHSIVVHSLELKALLRKVFEGYPGFARELQKGKFQPPFTEFAHRWIALADEANGVSGTRLGEELDALREALRENFGSKPEEFEEMAKQHVVTWNLLDYLYEPGTLVITRSRNVEQAQRIVSTEYNFNGRVPSFNIETEYIDFDGNDYGLRESSLSIDRFKGSRKITSFPGIPLAYEVQQQELEDKLRTRGRRIVDLNRAKYMQYSGFVWTESRFGGRRERFIEGRILIDADGYSKYEGLGVELQPVSNELASDADALVDSNPSYKAKMDDIIQGKGAHQAVVIMFDAANRFAGQGLVILLNGPPGTGKTLTAEAIAEHLRIPIFAATAGDLNSPYAQGLEEGLSKILELSARWGAVLLLDEADAFLETRSDDDQMRNQRVAGTFIPPEHIASMPLTRIVFLRLLEYYKGVLILTTNRQVTFDPAFHSRIHLTLHYEALDEDARAAVWKTFLGASTLADDDYKQLGKHILNGRRIKNVVKMAQLLAQSQNSELGMAHLDHVLGVAMRGETSFAPEQT</sequence>
<evidence type="ECO:0000313" key="3">
    <source>
        <dbReference type="EMBL" id="KAK4499168.1"/>
    </source>
</evidence>
<dbReference type="SUPFAM" id="SSF52540">
    <property type="entry name" value="P-loop containing nucleoside triphosphate hydrolases"/>
    <property type="match status" value="1"/>
</dbReference>
<name>A0ABR0EDG7_ZASCE</name>